<gene>
    <name evidence="2" type="ORF">C2E20_3751</name>
</gene>
<evidence type="ECO:0000313" key="2">
    <source>
        <dbReference type="EMBL" id="PSC73170.1"/>
    </source>
</evidence>
<dbReference type="OrthoDB" id="410104at2759"/>
<evidence type="ECO:0000313" key="3">
    <source>
        <dbReference type="Proteomes" id="UP000239649"/>
    </source>
</evidence>
<dbReference type="Gene3D" id="1.10.4080.10">
    <property type="entry name" value="ADP-ribosylation/Crystallin J1"/>
    <property type="match status" value="1"/>
</dbReference>
<dbReference type="GO" id="GO:0046872">
    <property type="term" value="F:metal ion binding"/>
    <property type="evidence" value="ECO:0007669"/>
    <property type="project" value="UniProtKB-KW"/>
</dbReference>
<name>A0A2P6VGF4_9CHLO</name>
<dbReference type="EMBL" id="LHPF02000008">
    <property type="protein sequence ID" value="PSC73170.1"/>
    <property type="molecule type" value="Genomic_DNA"/>
</dbReference>
<comment type="cofactor">
    <cofactor evidence="1">
        <name>Mg(2+)</name>
        <dbReference type="ChEBI" id="CHEBI:18420"/>
    </cofactor>
    <text evidence="1">Binds 2 magnesium ions per subunit.</text>
</comment>
<feature type="binding site" evidence="1">
    <location>
        <position position="51"/>
    </location>
    <ligand>
        <name>Mg(2+)</name>
        <dbReference type="ChEBI" id="CHEBI:18420"/>
        <label>1</label>
    </ligand>
</feature>
<dbReference type="AlphaFoldDB" id="A0A2P6VGF4"/>
<keyword evidence="3" id="KW-1185">Reference proteome</keyword>
<dbReference type="InterPro" id="IPR036705">
    <property type="entry name" value="Ribosyl_crysJ1_sf"/>
</dbReference>
<dbReference type="STRING" id="554055.A0A2P6VGF4"/>
<feature type="binding site" evidence="1">
    <location>
        <position position="49"/>
    </location>
    <ligand>
        <name>Mg(2+)</name>
        <dbReference type="ChEBI" id="CHEBI:18420"/>
        <label>1</label>
    </ligand>
</feature>
<keyword evidence="1" id="KW-0479">Metal-binding</keyword>
<dbReference type="SUPFAM" id="SSF101478">
    <property type="entry name" value="ADP-ribosylglycohydrolase"/>
    <property type="match status" value="1"/>
</dbReference>
<evidence type="ECO:0000256" key="1">
    <source>
        <dbReference type="PIRSR" id="PIRSR605502-1"/>
    </source>
</evidence>
<protein>
    <submittedName>
        <fullName evidence="2">ADP-ribosylation Crystallin J1</fullName>
    </submittedName>
</protein>
<comment type="caution">
    <text evidence="2">The sequence shown here is derived from an EMBL/GenBank/DDBJ whole genome shotgun (WGS) entry which is preliminary data.</text>
</comment>
<organism evidence="2 3">
    <name type="scientific">Micractinium conductrix</name>
    <dbReference type="NCBI Taxonomy" id="554055"/>
    <lineage>
        <taxon>Eukaryota</taxon>
        <taxon>Viridiplantae</taxon>
        <taxon>Chlorophyta</taxon>
        <taxon>core chlorophytes</taxon>
        <taxon>Trebouxiophyceae</taxon>
        <taxon>Chlorellales</taxon>
        <taxon>Chlorellaceae</taxon>
        <taxon>Chlorella clade</taxon>
        <taxon>Micractinium</taxon>
    </lineage>
</organism>
<sequence length="238" mass="24867">MQGQWAQQWAQQWAVGAYLEFDEVTPQALERALMLPGGGCWNVGPGQFTDDTELALCQAHGLAGHAPSGGLPASAVAREYAWWCNKSEPFDVGATTHQAFSLDFAHTTDFAAAVQANVCNAGSLGSKANGATMRGTPLAIWAHTLSVAAAAEAAMQDAALSHPSKACQHANAAYVLAVAALVRRPGDAEGAVAVAEGWAAAHASAEERGWLADARDDGAAWQATRPQSRSALWRTPYG</sequence>
<proteinExistence type="predicted"/>
<reference evidence="2 3" key="1">
    <citation type="journal article" date="2018" name="Plant J.">
        <title>Genome sequences of Chlorella sorokiniana UTEX 1602 and Micractinium conductrix SAG 241.80: implications to maltose excretion by a green alga.</title>
        <authorList>
            <person name="Arriola M.B."/>
            <person name="Velmurugan N."/>
            <person name="Zhang Y."/>
            <person name="Plunkett M.H."/>
            <person name="Hondzo H."/>
            <person name="Barney B.M."/>
        </authorList>
    </citation>
    <scope>NUCLEOTIDE SEQUENCE [LARGE SCALE GENOMIC DNA]</scope>
    <source>
        <strain evidence="2 3">SAG 241.80</strain>
    </source>
</reference>
<keyword evidence="1" id="KW-0460">Magnesium</keyword>
<dbReference type="InterPro" id="IPR005502">
    <property type="entry name" value="Ribosyl_crysJ1"/>
</dbReference>
<dbReference type="Pfam" id="PF03747">
    <property type="entry name" value="ADP_ribosyl_GH"/>
    <property type="match status" value="1"/>
</dbReference>
<accession>A0A2P6VGF4</accession>
<dbReference type="Proteomes" id="UP000239649">
    <property type="component" value="Unassembled WGS sequence"/>
</dbReference>
<feature type="binding site" evidence="1">
    <location>
        <position position="50"/>
    </location>
    <ligand>
        <name>Mg(2+)</name>
        <dbReference type="ChEBI" id="CHEBI:18420"/>
        <label>1</label>
    </ligand>
</feature>